<keyword evidence="6 10" id="KW-1133">Transmembrane helix</keyword>
<dbReference type="GO" id="GO:0071555">
    <property type="term" value="P:cell wall organization"/>
    <property type="evidence" value="ECO:0007669"/>
    <property type="project" value="UniProtKB-UniRule"/>
</dbReference>
<accession>A0A6P1M480</accession>
<dbReference type="GO" id="GO:0034204">
    <property type="term" value="P:lipid translocation"/>
    <property type="evidence" value="ECO:0007669"/>
    <property type="project" value="TreeGrafter"/>
</dbReference>
<comment type="subcellular location">
    <subcellularLocation>
        <location evidence="1 10">Cell membrane</location>
        <topology evidence="1 10">Multi-pass membrane protein</topology>
    </subcellularLocation>
</comment>
<dbReference type="InterPro" id="IPR051050">
    <property type="entry name" value="Lipid_II_flippase_MurJ/MviN"/>
</dbReference>
<comment type="function">
    <text evidence="8 10 11">Involved in peptidoglycan biosynthesis. Transports lipid-linked peptidoglycan precursors from the inner to the outer leaflet of the cytoplasmic membrane.</text>
</comment>
<keyword evidence="13" id="KW-1185">Reference proteome</keyword>
<keyword evidence="4 10" id="KW-0133">Cell shape</keyword>
<feature type="transmembrane region" description="Helical" evidence="10">
    <location>
        <begin position="187"/>
        <end position="207"/>
    </location>
</feature>
<evidence type="ECO:0000256" key="2">
    <source>
        <dbReference type="ARBA" id="ARBA00022475"/>
    </source>
</evidence>
<feature type="transmembrane region" description="Helical" evidence="10">
    <location>
        <begin position="310"/>
        <end position="333"/>
    </location>
</feature>
<dbReference type="EMBL" id="CP047593">
    <property type="protein sequence ID" value="QHI68651.1"/>
    <property type="molecule type" value="Genomic_DNA"/>
</dbReference>
<feature type="transmembrane region" description="Helical" evidence="10">
    <location>
        <begin position="353"/>
        <end position="371"/>
    </location>
</feature>
<evidence type="ECO:0000313" key="12">
    <source>
        <dbReference type="EMBL" id="QHI68651.1"/>
    </source>
</evidence>
<evidence type="ECO:0000256" key="1">
    <source>
        <dbReference type="ARBA" id="ARBA00004651"/>
    </source>
</evidence>
<gene>
    <name evidence="10 12" type="primary">murJ</name>
    <name evidence="12" type="ORF">GT409_04050</name>
</gene>
<dbReference type="PANTHER" id="PTHR47019">
    <property type="entry name" value="LIPID II FLIPPASE MURJ"/>
    <property type="match status" value="1"/>
</dbReference>
<keyword evidence="3 10" id="KW-0812">Transmembrane</keyword>
<dbReference type="PIRSF" id="PIRSF002869">
    <property type="entry name" value="MviN"/>
    <property type="match status" value="1"/>
</dbReference>
<feature type="transmembrane region" description="Helical" evidence="10">
    <location>
        <begin position="124"/>
        <end position="146"/>
    </location>
</feature>
<evidence type="ECO:0000256" key="10">
    <source>
        <dbReference type="HAMAP-Rule" id="MF_02078"/>
    </source>
</evidence>
<dbReference type="AlphaFoldDB" id="A0A6P1M480"/>
<dbReference type="PANTHER" id="PTHR47019:SF1">
    <property type="entry name" value="LIPID II FLIPPASE MURJ"/>
    <property type="match status" value="1"/>
</dbReference>
<feature type="transmembrane region" description="Helical" evidence="10">
    <location>
        <begin position="408"/>
        <end position="429"/>
    </location>
</feature>
<keyword evidence="7 10" id="KW-0472">Membrane</keyword>
<feature type="transmembrane region" description="Helical" evidence="10">
    <location>
        <begin position="90"/>
        <end position="112"/>
    </location>
</feature>
<organism evidence="12 13">
    <name type="scientific">Tichowtungia aerotolerans</name>
    <dbReference type="NCBI Taxonomy" id="2697043"/>
    <lineage>
        <taxon>Bacteria</taxon>
        <taxon>Pseudomonadati</taxon>
        <taxon>Kiritimatiellota</taxon>
        <taxon>Tichowtungiia</taxon>
        <taxon>Tichowtungiales</taxon>
        <taxon>Tichowtungiaceae</taxon>
        <taxon>Tichowtungia</taxon>
    </lineage>
</organism>
<protein>
    <recommendedName>
        <fullName evidence="10">Probable lipid II flippase MurJ</fullName>
    </recommendedName>
</protein>
<reference evidence="12 13" key="1">
    <citation type="submission" date="2020-01" db="EMBL/GenBank/DDBJ databases">
        <title>Ponticoccus aerotolerans gen. nov., sp. nov., an anaerobic bacterium and proposal of Ponticoccusceae fam. nov., Ponticoccusles ord. nov. and Ponticoccuse classis nov. in the phylum Kiritimatiellaeota.</title>
        <authorList>
            <person name="Zhou L.Y."/>
            <person name="Du Z.J."/>
        </authorList>
    </citation>
    <scope>NUCLEOTIDE SEQUENCE [LARGE SCALE GENOMIC DNA]</scope>
    <source>
        <strain evidence="12 13">S-5007</strain>
    </source>
</reference>
<dbReference type="UniPathway" id="UPA00219"/>
<dbReference type="GO" id="GO:0009252">
    <property type="term" value="P:peptidoglycan biosynthetic process"/>
    <property type="evidence" value="ECO:0007669"/>
    <property type="project" value="UniProtKB-UniRule"/>
</dbReference>
<feature type="transmembrane region" description="Helical" evidence="10">
    <location>
        <begin position="383"/>
        <end position="402"/>
    </location>
</feature>
<evidence type="ECO:0000256" key="9">
    <source>
        <dbReference type="ARBA" id="ARBA00061532"/>
    </source>
</evidence>
<keyword evidence="5 10" id="KW-0573">Peptidoglycan synthesis</keyword>
<evidence type="ECO:0000256" key="7">
    <source>
        <dbReference type="ARBA" id="ARBA00023136"/>
    </source>
</evidence>
<feature type="transmembrane region" description="Helical" evidence="10">
    <location>
        <begin position="270"/>
        <end position="289"/>
    </location>
</feature>
<dbReference type="InterPro" id="IPR004268">
    <property type="entry name" value="MurJ"/>
</dbReference>
<sequence length="510" mass="54940">MDKGRILKSVGTVGSFTALSRFLGLARDVLMAGFFGTSLVMDAFVVAFTVPNLFRRLFGEGALSSAFVPVLVETRQKEGDPAAWKLVNRVLVLLAAVLTLITLAVILFAVLVPVQSEKAVQVLGLLKIMMPYMVFICLAAVSMGILNSFHHFAVSAFAPAILNILWISTVLFVVPNIGTSPEEKIRAVAWAVLLAGFLQWAVQWPMLYKLGWRMNRVQAQPAKVGKILRLMGPAALGMAVLQLNVVIDRTLALWVGGGAPSALFFSERLIYFPLGIIATALGTVLLPTFSGQAKDPEKMSETVSDSLRHLLFVMIPASVGLLVLATPVVQMIFEWKNFGTSSTWMTAIALQAYAPGLVVFSLAKVFVPAFYGMQDTRTPVRVGMIAVVLNLVLNITFVLTLPQAVKHAGLAFATVLSSVFNMSCLALILQHRLGGIGWKAVAATAARSFGAAALMGVAVWFVYGLFPNLGKIGQVIAVAVSIGIGGAAYLIASLLFRAPELREFVRTFRR</sequence>
<dbReference type="GO" id="GO:0005886">
    <property type="term" value="C:plasma membrane"/>
    <property type="evidence" value="ECO:0007669"/>
    <property type="project" value="UniProtKB-SubCell"/>
</dbReference>
<name>A0A6P1M480_9BACT</name>
<keyword evidence="10 11" id="KW-0813">Transport</keyword>
<evidence type="ECO:0000313" key="13">
    <source>
        <dbReference type="Proteomes" id="UP000464954"/>
    </source>
</evidence>
<dbReference type="GO" id="GO:0015648">
    <property type="term" value="F:lipid-linked peptidoglycan transporter activity"/>
    <property type="evidence" value="ECO:0007669"/>
    <property type="project" value="UniProtKB-UniRule"/>
</dbReference>
<proteinExistence type="inferred from homology"/>
<evidence type="ECO:0000256" key="3">
    <source>
        <dbReference type="ARBA" id="ARBA00022692"/>
    </source>
</evidence>
<feature type="transmembrane region" description="Helical" evidence="10">
    <location>
        <begin position="441"/>
        <end position="463"/>
    </location>
</feature>
<evidence type="ECO:0000256" key="5">
    <source>
        <dbReference type="ARBA" id="ARBA00022984"/>
    </source>
</evidence>
<evidence type="ECO:0000256" key="4">
    <source>
        <dbReference type="ARBA" id="ARBA00022960"/>
    </source>
</evidence>
<comment type="similarity">
    <text evidence="9 10 11">Belongs to the MurJ/MviN family.</text>
</comment>
<dbReference type="GO" id="GO:0008360">
    <property type="term" value="P:regulation of cell shape"/>
    <property type="evidence" value="ECO:0007669"/>
    <property type="project" value="UniProtKB-UniRule"/>
</dbReference>
<evidence type="ECO:0000256" key="11">
    <source>
        <dbReference type="PIRNR" id="PIRNR002869"/>
    </source>
</evidence>
<dbReference type="KEGG" id="taer:GT409_04050"/>
<evidence type="ECO:0000256" key="6">
    <source>
        <dbReference type="ARBA" id="ARBA00022989"/>
    </source>
</evidence>
<keyword evidence="2 10" id="KW-1003">Cell membrane</keyword>
<keyword evidence="10 11" id="KW-0961">Cell wall biogenesis/degradation</keyword>
<dbReference type="Pfam" id="PF03023">
    <property type="entry name" value="MurJ"/>
    <property type="match status" value="1"/>
</dbReference>
<dbReference type="NCBIfam" id="TIGR01695">
    <property type="entry name" value="murJ_mviN"/>
    <property type="match status" value="1"/>
</dbReference>
<dbReference type="CDD" id="cd13123">
    <property type="entry name" value="MATE_MurJ_like"/>
    <property type="match status" value="1"/>
</dbReference>
<comment type="pathway">
    <text evidence="10">Cell wall biogenesis; peptidoglycan biosynthesis.</text>
</comment>
<feature type="transmembrane region" description="Helical" evidence="10">
    <location>
        <begin position="153"/>
        <end position="175"/>
    </location>
</feature>
<dbReference type="PRINTS" id="PR01806">
    <property type="entry name" value="VIRFACTRMVIN"/>
</dbReference>
<feature type="transmembrane region" description="Helical" evidence="10">
    <location>
        <begin position="475"/>
        <end position="496"/>
    </location>
</feature>
<evidence type="ECO:0000256" key="8">
    <source>
        <dbReference type="ARBA" id="ARBA00060041"/>
    </source>
</evidence>
<dbReference type="RefSeq" id="WP_160627177.1">
    <property type="nucleotide sequence ID" value="NZ_CP047593.1"/>
</dbReference>
<dbReference type="HAMAP" id="MF_02078">
    <property type="entry name" value="MurJ_MviN"/>
    <property type="match status" value="1"/>
</dbReference>
<feature type="transmembrane region" description="Helical" evidence="10">
    <location>
        <begin position="29"/>
        <end position="50"/>
    </location>
</feature>
<dbReference type="Proteomes" id="UP000464954">
    <property type="component" value="Chromosome"/>
</dbReference>